<keyword evidence="3" id="KW-1185">Reference proteome</keyword>
<protein>
    <submittedName>
        <fullName evidence="2">Uncharacterized protein</fullName>
    </submittedName>
</protein>
<reference evidence="2 3" key="1">
    <citation type="submission" date="2014-02" db="EMBL/GenBank/DDBJ databases">
        <title>Draft genome sequence of Rickettsia buchneri sp. nov. ISO7T.</title>
        <authorList>
            <person name="Felsheim R.F."/>
            <person name="Kurtti T.J."/>
            <person name="Munderloh U.G."/>
        </authorList>
    </citation>
    <scope>NUCLEOTIDE SEQUENCE [LARGE SCALE GENOMIC DNA]</scope>
    <source>
        <strain evidence="2 3">ISO7</strain>
    </source>
</reference>
<dbReference type="Proteomes" id="UP000027161">
    <property type="component" value="Unassembled WGS sequence"/>
</dbReference>
<keyword evidence="1" id="KW-0175">Coiled coil</keyword>
<gene>
    <name evidence="2" type="ORF">REISMN_02185</name>
</gene>
<proteinExistence type="predicted"/>
<sequence length="298" mass="34106">MVIYLLNLSRNVNSQIGTTTGEYTSLRATVPVSDMVEFISSALKPQQASAFSAGEEELTAKQQEELKRQEEERLQEILDEPGVEPVYPEMLVLSLISAPFRLVKSLYGLFKDQIIDLVSDSYKDKAIKLSREIDNNTIDVSNNITKLQKHIEDITGVKLDNLELEKYGKYLEEYEIWVQLPEIVKKIPEKLGFPKFSEKGTGLLYGDKVNGMRIMKGRSNVEFSHQKVDYAVIVDKGCRIDKYGNQLRYNSNTKVTEVIDPVSNKIIKEIPGFKLKKIPEAHINLEEWIKKWITHNKP</sequence>
<accession>A0A8E0WMH5</accession>
<evidence type="ECO:0000313" key="3">
    <source>
        <dbReference type="Proteomes" id="UP000027161"/>
    </source>
</evidence>
<comment type="caution">
    <text evidence="2">The sequence shown here is derived from an EMBL/GenBank/DDBJ whole genome shotgun (WGS) entry which is preliminary data.</text>
</comment>
<feature type="coiled-coil region" evidence="1">
    <location>
        <begin position="52"/>
        <end position="80"/>
    </location>
</feature>
<dbReference type="EMBL" id="JFKF01000038">
    <property type="protein sequence ID" value="KDO03356.1"/>
    <property type="molecule type" value="Genomic_DNA"/>
</dbReference>
<name>A0A8E0WMH5_9RICK</name>
<dbReference type="AlphaFoldDB" id="A0A8E0WMH5"/>
<evidence type="ECO:0000313" key="2">
    <source>
        <dbReference type="EMBL" id="KDO03356.1"/>
    </source>
</evidence>
<dbReference type="RefSeq" id="WP_152540702.1">
    <property type="nucleotide sequence ID" value="NZ_JFKF01000038.1"/>
</dbReference>
<organism evidence="2 3">
    <name type="scientific">Rickettsia tamurae subsp. buchneri</name>
    <dbReference type="NCBI Taxonomy" id="1462938"/>
    <lineage>
        <taxon>Bacteria</taxon>
        <taxon>Pseudomonadati</taxon>
        <taxon>Pseudomonadota</taxon>
        <taxon>Alphaproteobacteria</taxon>
        <taxon>Rickettsiales</taxon>
        <taxon>Rickettsiaceae</taxon>
        <taxon>Rickettsieae</taxon>
        <taxon>Rickettsia</taxon>
        <taxon>spotted fever group</taxon>
    </lineage>
</organism>
<evidence type="ECO:0000256" key="1">
    <source>
        <dbReference type="SAM" id="Coils"/>
    </source>
</evidence>